<dbReference type="AlphaFoldDB" id="A0A939HBL1"/>
<dbReference type="RefSeq" id="WP_207599472.1">
    <property type="nucleotide sequence ID" value="NZ_JAFNJU010000005.1"/>
</dbReference>
<proteinExistence type="predicted"/>
<name>A0A939HBL1_9CLOT</name>
<gene>
    <name evidence="1" type="ORF">J3A84_07915</name>
</gene>
<protein>
    <submittedName>
        <fullName evidence="1">Uncharacterized protein</fullName>
    </submittedName>
</protein>
<organism evidence="1 2">
    <name type="scientific">Proteiniclasticum aestuarii</name>
    <dbReference type="NCBI Taxonomy" id="2817862"/>
    <lineage>
        <taxon>Bacteria</taxon>
        <taxon>Bacillati</taxon>
        <taxon>Bacillota</taxon>
        <taxon>Clostridia</taxon>
        <taxon>Eubacteriales</taxon>
        <taxon>Clostridiaceae</taxon>
        <taxon>Proteiniclasticum</taxon>
    </lineage>
</organism>
<reference evidence="1" key="1">
    <citation type="submission" date="2021-03" db="EMBL/GenBank/DDBJ databases">
        <title>Proteiniclasticum marinus sp. nov., isolated from tidal flat sediment.</title>
        <authorList>
            <person name="Namirimu T."/>
            <person name="Yang J.-A."/>
            <person name="Yang S.-H."/>
            <person name="Kim Y.-J."/>
            <person name="Kwon K.K."/>
        </authorList>
    </citation>
    <scope>NUCLEOTIDE SEQUENCE</scope>
    <source>
        <strain evidence="1">SCR006</strain>
    </source>
</reference>
<dbReference type="EMBL" id="JAFNJU010000005">
    <property type="protein sequence ID" value="MBO1264952.1"/>
    <property type="molecule type" value="Genomic_DNA"/>
</dbReference>
<comment type="caution">
    <text evidence="1">The sequence shown here is derived from an EMBL/GenBank/DDBJ whole genome shotgun (WGS) entry which is preliminary data.</text>
</comment>
<accession>A0A939HBL1</accession>
<dbReference type="Proteomes" id="UP000664218">
    <property type="component" value="Unassembled WGS sequence"/>
</dbReference>
<evidence type="ECO:0000313" key="2">
    <source>
        <dbReference type="Proteomes" id="UP000664218"/>
    </source>
</evidence>
<sequence length="49" mass="5797">MELGIAAGVILILTLEFLRSVRMIRSNREEIRRLERRIMELENLVKEEG</sequence>
<keyword evidence="2" id="KW-1185">Reference proteome</keyword>
<evidence type="ECO:0000313" key="1">
    <source>
        <dbReference type="EMBL" id="MBO1264952.1"/>
    </source>
</evidence>